<dbReference type="Proteomes" id="UP001601444">
    <property type="component" value="Unassembled WGS sequence"/>
</dbReference>
<dbReference type="RefSeq" id="WP_387702636.1">
    <property type="nucleotide sequence ID" value="NZ_JBIAMX010000019.1"/>
</dbReference>
<sequence length="439" mass="46238">MACGEIAWWRAPDVAQMMLRYGEVEHLVIQFNFCCQAWRGPRAEYSIPHAAKSARTQPYRPPIRTDPTGYADLVCLETRQIWEIKPKRLAPAAAAEAAWYVNRARLSCGSAWELGTTFSVLRWYRKPDVVFRAQAPGVDAELHAWQGAPGAVLYEWVINGVPVPVLEPGLARDLRGAILFQFYPEHAVPALLARGGQAPRYLRPEVGRGDCLPELADHAATLTAAIVAAGAPAVPEYRAVALLVDEAFYEALVGPRLVRERMATMAVPVTGSGRAAVEYARKLTDLVAEVVRLLAPMVAAGAIVLTGAVAVGALTASPTPAPVKVVGLAAAGGAVLVTLETAAKAAPPPTGLAGTLSSSLAAQPTALRMASGGTLVVFGVPRGGADGSTTPTTLAAIVPKYVVLDRRQTESARPGGSVTVEGATWYIAALARPRPDAGP</sequence>
<proteinExistence type="predicted"/>
<reference evidence="1 2" key="1">
    <citation type="submission" date="2024-10" db="EMBL/GenBank/DDBJ databases">
        <title>The Natural Products Discovery Center: Release of the First 8490 Sequenced Strains for Exploring Actinobacteria Biosynthetic Diversity.</title>
        <authorList>
            <person name="Kalkreuter E."/>
            <person name="Kautsar S.A."/>
            <person name="Yang D."/>
            <person name="Bader C.D."/>
            <person name="Teijaro C.N."/>
            <person name="Fluegel L."/>
            <person name="Davis C.M."/>
            <person name="Simpson J.R."/>
            <person name="Lauterbach L."/>
            <person name="Steele A.D."/>
            <person name="Gui C."/>
            <person name="Meng S."/>
            <person name="Li G."/>
            <person name="Viehrig K."/>
            <person name="Ye F."/>
            <person name="Su P."/>
            <person name="Kiefer A.F."/>
            <person name="Nichols A."/>
            <person name="Cepeda A.J."/>
            <person name="Yan W."/>
            <person name="Fan B."/>
            <person name="Jiang Y."/>
            <person name="Adhikari A."/>
            <person name="Zheng C.-J."/>
            <person name="Schuster L."/>
            <person name="Cowan T.M."/>
            <person name="Smanski M.J."/>
            <person name="Chevrette M.G."/>
            <person name="De Carvalho L.P.S."/>
            <person name="Shen B."/>
        </authorList>
    </citation>
    <scope>NUCLEOTIDE SEQUENCE [LARGE SCALE GENOMIC DNA]</scope>
    <source>
        <strain evidence="1 2">NPDC004045</strain>
    </source>
</reference>
<keyword evidence="2" id="KW-1185">Reference proteome</keyword>
<organism evidence="1 2">
    <name type="scientific">Nocardia thailandica</name>
    <dbReference type="NCBI Taxonomy" id="257275"/>
    <lineage>
        <taxon>Bacteria</taxon>
        <taxon>Bacillati</taxon>
        <taxon>Actinomycetota</taxon>
        <taxon>Actinomycetes</taxon>
        <taxon>Mycobacteriales</taxon>
        <taxon>Nocardiaceae</taxon>
        <taxon>Nocardia</taxon>
    </lineage>
</organism>
<dbReference type="EMBL" id="JBIAMX010000019">
    <property type="protein sequence ID" value="MFF0546238.1"/>
    <property type="molecule type" value="Genomic_DNA"/>
</dbReference>
<accession>A0ABW6PVN7</accession>
<evidence type="ECO:0000313" key="1">
    <source>
        <dbReference type="EMBL" id="MFF0546238.1"/>
    </source>
</evidence>
<comment type="caution">
    <text evidence="1">The sequence shown here is derived from an EMBL/GenBank/DDBJ whole genome shotgun (WGS) entry which is preliminary data.</text>
</comment>
<evidence type="ECO:0000313" key="2">
    <source>
        <dbReference type="Proteomes" id="UP001601444"/>
    </source>
</evidence>
<name>A0ABW6PVN7_9NOCA</name>
<gene>
    <name evidence="1" type="ORF">ACFYTF_25730</name>
</gene>
<protein>
    <submittedName>
        <fullName evidence="1">Uncharacterized protein</fullName>
    </submittedName>
</protein>